<evidence type="ECO:0000256" key="1">
    <source>
        <dbReference type="SAM" id="MobiDB-lite"/>
    </source>
</evidence>
<organism evidence="3 4">
    <name type="scientific">Persicimonas caeni</name>
    <dbReference type="NCBI Taxonomy" id="2292766"/>
    <lineage>
        <taxon>Bacteria</taxon>
        <taxon>Deltaproteobacteria</taxon>
        <taxon>Bradymonadales</taxon>
        <taxon>Bradymonadaceae</taxon>
        <taxon>Persicimonas</taxon>
    </lineage>
</organism>
<evidence type="ECO:0000259" key="2">
    <source>
        <dbReference type="Pfam" id="PF13569"/>
    </source>
</evidence>
<dbReference type="Proteomes" id="UP000315995">
    <property type="component" value="Chromosome"/>
</dbReference>
<feature type="region of interest" description="Disordered" evidence="1">
    <location>
        <begin position="532"/>
        <end position="568"/>
    </location>
</feature>
<evidence type="ECO:0000313" key="4">
    <source>
        <dbReference type="Proteomes" id="UP000315995"/>
    </source>
</evidence>
<accession>A0A4Y6Q1X7</accession>
<proteinExistence type="predicted"/>
<evidence type="ECO:0000313" key="3">
    <source>
        <dbReference type="EMBL" id="QDG54469.1"/>
    </source>
</evidence>
<name>A0A4Y6Q1X7_PERCE</name>
<dbReference type="InterPro" id="IPR025406">
    <property type="entry name" value="DUF4132"/>
</dbReference>
<dbReference type="RefSeq" id="WP_141200913.1">
    <property type="nucleotide sequence ID" value="NZ_CP041186.1"/>
</dbReference>
<feature type="domain" description="DUF4132" evidence="2">
    <location>
        <begin position="308"/>
        <end position="396"/>
    </location>
</feature>
<dbReference type="EMBL" id="CP041186">
    <property type="protein sequence ID" value="QDG54469.1"/>
    <property type="molecule type" value="Genomic_DNA"/>
</dbReference>
<protein>
    <submittedName>
        <fullName evidence="3">DUF4132 domain-containing protein</fullName>
    </submittedName>
</protein>
<feature type="region of interest" description="Disordered" evidence="1">
    <location>
        <begin position="1"/>
        <end position="32"/>
    </location>
</feature>
<dbReference type="AlphaFoldDB" id="A0A4Y6Q1X7"/>
<accession>A0A5B8YCY2</accession>
<gene>
    <name evidence="3" type="ORF">FIV42_28105</name>
</gene>
<dbReference type="Pfam" id="PF13569">
    <property type="entry name" value="DUF4132"/>
    <property type="match status" value="1"/>
</dbReference>
<keyword evidence="4" id="KW-1185">Reference proteome</keyword>
<reference evidence="3 4" key="1">
    <citation type="submission" date="2019-06" db="EMBL/GenBank/DDBJ databases">
        <title>Persicimonas caeni gen. nov., sp. nov., a predatory bacterium isolated from solar saltern.</title>
        <authorList>
            <person name="Wang S."/>
        </authorList>
    </citation>
    <scope>NUCLEOTIDE SEQUENCE [LARGE SCALE GENOMIC DNA]</scope>
    <source>
        <strain evidence="3 4">YN101</strain>
    </source>
</reference>
<sequence>MPEKTLDPPRQDGRNDARTWAPEPRRAERELAARATSDRQVWARIREVLEDDQGRVVPFAELAQACELSVSEVREEVAAMAVAWSDGDRHPPLNHGALRPYLQVHGARLDFYNDVFNSLVYPSPYVVEELVVDEDYVRLDALLAEIDMPSPGLPDGAPQLAWRNGEALSEAAVRWYTTHLLSETHYFQRGLAPDEARHKPVRGAAELVTPGLSDESLAAFVRWVVRQRLPDALQASIPEGSKVAVDALGALKMDGGLRRPLESVRGVDRTESYVLWRARWGLPHPPDMLERHWPREDEPSGTLDFWKAMAVHTLERALAQRRTFGYYHLRNNYLWHPVARDAVEGAVFRTDEGRLVWVQDGKLVDADGTVRLGPDDTLVLAHPATDLEDWPDVPLEDQFSQRTRSVLDSDDLPELPVEPLAHDLWRERARQLALYGLLAEDYGSGRNRRSANTTHAYLAMGDRQLYIKHNGYGDGYGGPSRPVQIEEFRLGRTEHDGPVHAAEKTSGWDQLPADLRSEAILLMRQILGEAPLPDVPEQMGPPQEPSGADESTESDALGKGSRVRVTSGKNEGVEGRVFWFGDSKFGPGKRVGIKGDDGETHWLDADDVEVI</sequence>